<dbReference type="SUPFAM" id="SSF55729">
    <property type="entry name" value="Acyl-CoA N-acyltransferases (Nat)"/>
    <property type="match status" value="1"/>
</dbReference>
<dbReference type="Gene3D" id="3.40.630.30">
    <property type="match status" value="1"/>
</dbReference>
<feature type="domain" description="N-acetyltransferase" evidence="3">
    <location>
        <begin position="1"/>
        <end position="161"/>
    </location>
</feature>
<dbReference type="AlphaFoldDB" id="A0A934UT27"/>
<proteinExistence type="predicted"/>
<evidence type="ECO:0000256" key="1">
    <source>
        <dbReference type="ARBA" id="ARBA00022679"/>
    </source>
</evidence>
<evidence type="ECO:0000256" key="2">
    <source>
        <dbReference type="ARBA" id="ARBA00023315"/>
    </source>
</evidence>
<dbReference type="InterPro" id="IPR050832">
    <property type="entry name" value="Bact_Acetyltransf"/>
</dbReference>
<dbReference type="Pfam" id="PF00583">
    <property type="entry name" value="Acetyltransf_1"/>
    <property type="match status" value="1"/>
</dbReference>
<dbReference type="InterPro" id="IPR016181">
    <property type="entry name" value="Acyl_CoA_acyltransferase"/>
</dbReference>
<dbReference type="RefSeq" id="WP_200789952.1">
    <property type="nucleotide sequence ID" value="NZ_JAEDAO010000001.1"/>
</dbReference>
<evidence type="ECO:0000313" key="4">
    <source>
        <dbReference type="EMBL" id="MBK0394870.1"/>
    </source>
</evidence>
<dbReference type="EMBL" id="JAEDAO010000001">
    <property type="protein sequence ID" value="MBK0394870.1"/>
    <property type="molecule type" value="Genomic_DNA"/>
</dbReference>
<dbReference type="InterPro" id="IPR016890">
    <property type="entry name" value="UCP028520"/>
</dbReference>
<accession>A0A934UT27</accession>
<evidence type="ECO:0000313" key="5">
    <source>
        <dbReference type="Proteomes" id="UP000617041"/>
    </source>
</evidence>
<keyword evidence="5" id="KW-1185">Reference proteome</keyword>
<dbReference type="PROSITE" id="PS51186">
    <property type="entry name" value="GNAT"/>
    <property type="match status" value="1"/>
</dbReference>
<dbReference type="InterPro" id="IPR000182">
    <property type="entry name" value="GNAT_dom"/>
</dbReference>
<gene>
    <name evidence="4" type="ORF">I8E28_19860</name>
</gene>
<organism evidence="4 5">
    <name type="scientific">Ramlibacter algicola</name>
    <dbReference type="NCBI Taxonomy" id="2795217"/>
    <lineage>
        <taxon>Bacteria</taxon>
        <taxon>Pseudomonadati</taxon>
        <taxon>Pseudomonadota</taxon>
        <taxon>Betaproteobacteria</taxon>
        <taxon>Burkholderiales</taxon>
        <taxon>Comamonadaceae</taxon>
        <taxon>Ramlibacter</taxon>
    </lineage>
</organism>
<keyword evidence="2" id="KW-0012">Acyltransferase</keyword>
<keyword evidence="1" id="KW-0808">Transferase</keyword>
<protein>
    <submittedName>
        <fullName evidence="4">GNAT family N-acetyltransferase</fullName>
    </submittedName>
</protein>
<name>A0A934UT27_9BURK</name>
<dbReference type="CDD" id="cd04301">
    <property type="entry name" value="NAT_SF"/>
    <property type="match status" value="1"/>
</dbReference>
<dbReference type="Proteomes" id="UP000617041">
    <property type="component" value="Unassembled WGS sequence"/>
</dbReference>
<comment type="caution">
    <text evidence="4">The sequence shown here is derived from an EMBL/GenBank/DDBJ whole genome shotgun (WGS) entry which is preliminary data.</text>
</comment>
<reference evidence="4" key="1">
    <citation type="submission" date="2020-12" db="EMBL/GenBank/DDBJ databases">
        <title>Ramlibacter sp. nov., isolated from a freshwater alga, Cryptomonas.</title>
        <authorList>
            <person name="Kim H.M."/>
            <person name="Jeon C.O."/>
        </authorList>
    </citation>
    <scope>NUCLEOTIDE SEQUENCE</scope>
    <source>
        <strain evidence="4">CrO1</strain>
    </source>
</reference>
<evidence type="ECO:0000259" key="3">
    <source>
        <dbReference type="PROSITE" id="PS51186"/>
    </source>
</evidence>
<dbReference type="PIRSF" id="PIRSF028520">
    <property type="entry name" value="UCP028520"/>
    <property type="match status" value="1"/>
</dbReference>
<dbReference type="PANTHER" id="PTHR43877:SF2">
    <property type="entry name" value="AMINOALKYLPHOSPHONATE N-ACETYLTRANSFERASE-RELATED"/>
    <property type="match status" value="1"/>
</dbReference>
<dbReference type="PANTHER" id="PTHR43877">
    <property type="entry name" value="AMINOALKYLPHOSPHONATE N-ACETYLTRANSFERASE-RELATED-RELATED"/>
    <property type="match status" value="1"/>
</dbReference>
<dbReference type="GO" id="GO:0016747">
    <property type="term" value="F:acyltransferase activity, transferring groups other than amino-acyl groups"/>
    <property type="evidence" value="ECO:0007669"/>
    <property type="project" value="InterPro"/>
</dbReference>
<sequence>MTLRPLVAADHAAVLRLNAESVQFLSAMDSQRLAQLHAQAALATVVERAGEVVAFLLAFREGAAYDSVNYQWFAQRYDRFLYVDRVVVGEQARRSGIATQLYGQVVAQAAAGGVPLVALEIDSDPPNAPSERFHARYAFREVGRQAVPYAPKVVSMRVADVPLRQATAG</sequence>